<feature type="region of interest" description="Disordered" evidence="1">
    <location>
        <begin position="52"/>
        <end position="78"/>
    </location>
</feature>
<dbReference type="Proteomes" id="UP000008022">
    <property type="component" value="Unassembled WGS sequence"/>
</dbReference>
<organism evidence="2 3">
    <name type="scientific">Oryza rufipogon</name>
    <name type="common">Brownbeard rice</name>
    <name type="synonym">Asian wild rice</name>
    <dbReference type="NCBI Taxonomy" id="4529"/>
    <lineage>
        <taxon>Eukaryota</taxon>
        <taxon>Viridiplantae</taxon>
        <taxon>Streptophyta</taxon>
        <taxon>Embryophyta</taxon>
        <taxon>Tracheophyta</taxon>
        <taxon>Spermatophyta</taxon>
        <taxon>Magnoliopsida</taxon>
        <taxon>Liliopsida</taxon>
        <taxon>Poales</taxon>
        <taxon>Poaceae</taxon>
        <taxon>BOP clade</taxon>
        <taxon>Oryzoideae</taxon>
        <taxon>Oryzeae</taxon>
        <taxon>Oryzinae</taxon>
        <taxon>Oryza</taxon>
    </lineage>
</organism>
<proteinExistence type="predicted"/>
<evidence type="ECO:0000256" key="1">
    <source>
        <dbReference type="SAM" id="MobiDB-lite"/>
    </source>
</evidence>
<sequence>MAILCHGSHTGVTPYTTQLRLGSVIRELRRGVPSFGGRRRHRRATATCLVANRRGAPEDTPPAATNLDLEDSMDGGSL</sequence>
<keyword evidence="3" id="KW-1185">Reference proteome</keyword>
<reference evidence="3" key="1">
    <citation type="submission" date="2013-06" db="EMBL/GenBank/DDBJ databases">
        <authorList>
            <person name="Zhao Q."/>
        </authorList>
    </citation>
    <scope>NUCLEOTIDE SEQUENCE</scope>
    <source>
        <strain evidence="3">cv. W1943</strain>
    </source>
</reference>
<feature type="compositionally biased region" description="Acidic residues" evidence="1">
    <location>
        <begin position="68"/>
        <end position="78"/>
    </location>
</feature>
<name>A0A0E0NEY9_ORYRU</name>
<dbReference type="Gramene" id="ORUFI02G17520.1">
    <property type="protein sequence ID" value="ORUFI02G17520.1"/>
    <property type="gene ID" value="ORUFI02G17520"/>
</dbReference>
<accession>A0A0E0NEY9</accession>
<reference evidence="2" key="2">
    <citation type="submission" date="2015-06" db="UniProtKB">
        <authorList>
            <consortium name="EnsemblPlants"/>
        </authorList>
    </citation>
    <scope>IDENTIFICATION</scope>
</reference>
<dbReference type="HOGENOM" id="CLU_2626294_0_0_1"/>
<evidence type="ECO:0000313" key="2">
    <source>
        <dbReference type="EnsemblPlants" id="ORUFI02G17520.1"/>
    </source>
</evidence>
<dbReference type="EnsemblPlants" id="ORUFI02G17520.1">
    <property type="protein sequence ID" value="ORUFI02G17520.1"/>
    <property type="gene ID" value="ORUFI02G17520"/>
</dbReference>
<protein>
    <submittedName>
        <fullName evidence="2">Uncharacterized protein</fullName>
    </submittedName>
</protein>
<dbReference type="AlphaFoldDB" id="A0A0E0NEY9"/>
<evidence type="ECO:0000313" key="3">
    <source>
        <dbReference type="Proteomes" id="UP000008022"/>
    </source>
</evidence>